<dbReference type="EMBL" id="AOMB01000043">
    <property type="protein sequence ID" value="EMA35789.1"/>
    <property type="molecule type" value="Genomic_DNA"/>
</dbReference>
<keyword evidence="3" id="KW-1185">Reference proteome</keyword>
<sequence length="74" mass="8337">MDVDAEDGRVYLPKHLREKFGDRFELVDRGDRLVLIPVDEDPLAALREEFRNVDASAEELKQGALDEALDEAGP</sequence>
<dbReference type="AlphaFoldDB" id="M0LTQ4"/>
<feature type="domain" description="SpoVT-AbrB" evidence="1">
    <location>
        <begin position="8"/>
        <end position="41"/>
    </location>
</feature>
<dbReference type="Proteomes" id="UP000011566">
    <property type="component" value="Unassembled WGS sequence"/>
</dbReference>
<dbReference type="RefSeq" id="WP_007695866.1">
    <property type="nucleotide sequence ID" value="NZ_AJRK01000444.1"/>
</dbReference>
<organism evidence="2 3">
    <name type="scientific">Halococcus hamelinensis 100A6</name>
    <dbReference type="NCBI Taxonomy" id="1132509"/>
    <lineage>
        <taxon>Archaea</taxon>
        <taxon>Methanobacteriati</taxon>
        <taxon>Methanobacteriota</taxon>
        <taxon>Stenosarchaea group</taxon>
        <taxon>Halobacteria</taxon>
        <taxon>Halobacteriales</taxon>
        <taxon>Halococcaceae</taxon>
        <taxon>Halococcus</taxon>
    </lineage>
</organism>
<gene>
    <name evidence="2" type="ORF">C447_16564</name>
</gene>
<dbReference type="Pfam" id="PF04014">
    <property type="entry name" value="MazE_antitoxin"/>
    <property type="match status" value="1"/>
</dbReference>
<reference evidence="2 3" key="1">
    <citation type="journal article" date="2014" name="PLoS Genet.">
        <title>Phylogenetically driven sequencing of extremely halophilic archaea reveals strategies for static and dynamic osmo-response.</title>
        <authorList>
            <person name="Becker E.A."/>
            <person name="Seitzer P.M."/>
            <person name="Tritt A."/>
            <person name="Larsen D."/>
            <person name="Krusor M."/>
            <person name="Yao A.I."/>
            <person name="Wu D."/>
            <person name="Madern D."/>
            <person name="Eisen J.A."/>
            <person name="Darling A.E."/>
            <person name="Facciotti M.T."/>
        </authorList>
    </citation>
    <scope>NUCLEOTIDE SEQUENCE [LARGE SCALE GENOMIC DNA]</scope>
    <source>
        <strain evidence="2 3">100A6</strain>
    </source>
</reference>
<dbReference type="InterPro" id="IPR037914">
    <property type="entry name" value="SpoVT-AbrB_sf"/>
</dbReference>
<protein>
    <recommendedName>
        <fullName evidence="1">SpoVT-AbrB domain-containing protein</fullName>
    </recommendedName>
</protein>
<dbReference type="InterPro" id="IPR007159">
    <property type="entry name" value="SpoVT-AbrB_dom"/>
</dbReference>
<dbReference type="SUPFAM" id="SSF89447">
    <property type="entry name" value="AbrB/MazE/MraZ-like"/>
    <property type="match status" value="1"/>
</dbReference>
<evidence type="ECO:0000259" key="1">
    <source>
        <dbReference type="Pfam" id="PF04014"/>
    </source>
</evidence>
<dbReference type="PATRIC" id="fig|1132509.6.peg.3847"/>
<accession>M0LTQ4</accession>
<dbReference type="OrthoDB" id="28233at2157"/>
<evidence type="ECO:0000313" key="2">
    <source>
        <dbReference type="EMBL" id="EMA35789.1"/>
    </source>
</evidence>
<dbReference type="eggNOG" id="arCOG08216">
    <property type="taxonomic scope" value="Archaea"/>
</dbReference>
<name>M0LTQ4_9EURY</name>
<comment type="caution">
    <text evidence="2">The sequence shown here is derived from an EMBL/GenBank/DDBJ whole genome shotgun (WGS) entry which is preliminary data.</text>
</comment>
<dbReference type="GO" id="GO:0003677">
    <property type="term" value="F:DNA binding"/>
    <property type="evidence" value="ECO:0007669"/>
    <property type="project" value="InterPro"/>
</dbReference>
<proteinExistence type="predicted"/>
<evidence type="ECO:0000313" key="3">
    <source>
        <dbReference type="Proteomes" id="UP000011566"/>
    </source>
</evidence>